<dbReference type="PANTHER" id="PTHR11573">
    <property type="entry name" value="RIBONUCLEOSIDE-DIPHOSPHATE REDUCTASE LARGE CHAIN"/>
    <property type="match status" value="1"/>
</dbReference>
<reference evidence="15 16" key="1">
    <citation type="journal article" date="2011" name="Mol. Biol. Evol.">
        <title>Unity in variety--the pan-genome of the Chlamydiae.</title>
        <authorList>
            <person name="Collingro A."/>
            <person name="Tischler P."/>
            <person name="Weinmaier T."/>
            <person name="Penz T."/>
            <person name="Heinz E."/>
            <person name="Brunham R.C."/>
            <person name="Read T.D."/>
            <person name="Bavoil P.M."/>
            <person name="Sachse K."/>
            <person name="Kahane S."/>
            <person name="Friedman M.G."/>
            <person name="Rattei T."/>
            <person name="Myers G.S."/>
            <person name="Horn M."/>
        </authorList>
    </citation>
    <scope>NUCLEOTIDE SEQUENCE [LARGE SCALE GENOMIC DNA]</scope>
    <source>
        <strain evidence="16">ATCC VR-1471 / Z</strain>
    </source>
</reference>
<feature type="domain" description="ATP-cone" evidence="14">
    <location>
        <begin position="270"/>
        <end position="360"/>
    </location>
</feature>
<organism evidence="15 16">
    <name type="scientific">Simkania negevensis (strain ATCC VR-1471 / DSM 27360 / Z)</name>
    <dbReference type="NCBI Taxonomy" id="331113"/>
    <lineage>
        <taxon>Bacteria</taxon>
        <taxon>Pseudomonadati</taxon>
        <taxon>Chlamydiota</taxon>
        <taxon>Chlamydiia</taxon>
        <taxon>Parachlamydiales</taxon>
        <taxon>Simkaniaceae</taxon>
        <taxon>Simkania</taxon>
    </lineage>
</organism>
<evidence type="ECO:0000256" key="9">
    <source>
        <dbReference type="ARBA" id="ARBA00023157"/>
    </source>
</evidence>
<evidence type="ECO:0000256" key="2">
    <source>
        <dbReference type="ARBA" id="ARBA00011209"/>
    </source>
</evidence>
<dbReference type="EMBL" id="FR872582">
    <property type="protein sequence ID" value="CCB89533.1"/>
    <property type="molecule type" value="Genomic_DNA"/>
</dbReference>
<evidence type="ECO:0000256" key="1">
    <source>
        <dbReference type="ARBA" id="ARBA00010406"/>
    </source>
</evidence>
<name>F8L9J6_SIMNZ</name>
<evidence type="ECO:0000313" key="15">
    <source>
        <dbReference type="EMBL" id="CCB89533.1"/>
    </source>
</evidence>
<comment type="subunit">
    <text evidence="2">Tetramer of two alpha and two beta subunits.</text>
</comment>
<dbReference type="Pfam" id="PF00317">
    <property type="entry name" value="Ribonuc_red_lgN"/>
    <property type="match status" value="1"/>
</dbReference>
<dbReference type="PROSITE" id="PS00089">
    <property type="entry name" value="RIBORED_LARGE"/>
    <property type="match status" value="1"/>
</dbReference>
<dbReference type="NCBIfam" id="TIGR02506">
    <property type="entry name" value="NrdE_NrdA"/>
    <property type="match status" value="1"/>
</dbReference>
<comment type="catalytic activity">
    <reaction evidence="11 13">
        <text>a 2'-deoxyribonucleoside 5'-diphosphate + [thioredoxin]-disulfide + H2O = a ribonucleoside 5'-diphosphate + [thioredoxin]-dithiol</text>
        <dbReference type="Rhea" id="RHEA:23252"/>
        <dbReference type="Rhea" id="RHEA-COMP:10698"/>
        <dbReference type="Rhea" id="RHEA-COMP:10700"/>
        <dbReference type="ChEBI" id="CHEBI:15377"/>
        <dbReference type="ChEBI" id="CHEBI:29950"/>
        <dbReference type="ChEBI" id="CHEBI:50058"/>
        <dbReference type="ChEBI" id="CHEBI:57930"/>
        <dbReference type="ChEBI" id="CHEBI:73316"/>
        <dbReference type="EC" id="1.17.4.1"/>
    </reaction>
</comment>
<dbReference type="SUPFAM" id="SSF51998">
    <property type="entry name" value="PFL-like glycyl radical enzymes"/>
    <property type="match status" value="1"/>
</dbReference>
<dbReference type="GO" id="GO:0004748">
    <property type="term" value="F:ribonucleoside-diphosphate reductase activity, thioredoxin disulfide as acceptor"/>
    <property type="evidence" value="ECO:0007669"/>
    <property type="project" value="UniProtKB-EC"/>
</dbReference>
<feature type="domain" description="ATP-cone" evidence="14">
    <location>
        <begin position="37"/>
        <end position="139"/>
    </location>
</feature>
<dbReference type="InterPro" id="IPR039718">
    <property type="entry name" value="Rrm1"/>
</dbReference>
<evidence type="ECO:0000256" key="11">
    <source>
        <dbReference type="ARBA" id="ARBA00047754"/>
    </source>
</evidence>
<sequence length="1083" mass="123815">MVKSNTSDSDTQGSSNLLKSVSKGVLQDNVKAAENMCTVVKRNGTIVPFRQERITRAIEAAFRDTKKIGKETPLSPDIQEMIEEVSNQIVKQTLELATKNVSLTVEGIQDLVEVTLMKNGQHDVARDYIIYRDHHKAIREGDPRRLKIHRKDSEASVRFNPIKIAASIEKIFRRVNKIEASTPDDIIETVNVLTQQVVAGAVALANDGVELHIHHIQNLVEEQLMAAGYFQAAKDYILYRADKGQQTPATAESPLKKKKRRQAKKDERSFHFLNAKGETHTVTETELLEKIDHACQDYEEIAPPEELLESTILNFYEGIKEKEVDQALIMAAKAKIEKDPAYSTIASRLLLDVIYRETLGIEATDPKLEEKHHQYFKEYIEHGIKIERLDPKLKEFDLETLAKAMKLERDDKFKYLGMQTLYDRYFIHDNGRRIETPQIFWMRVAMGLALKEKEKTKYTIEFYNVLSQFHYLSATPTLFNSGTTHSQLSSCYISTVMDDLEHIFKTISDDAQLSKWAGGLGNDWTNVRGTGALIKGTNGQSQGIIPFLKVANDTAVAVNQGGKRKGALCSYLETWHIDIEDFLELRKNTGDERRRTHDTNTANWIPDLFMKRVKENGHWTLFSPDEVPDLHDLYGAAFEKRYTTYEKMAESGKIRLYKKVEALQLWRKMLSMLFETGHPWITFKDPCNIRSPQDHVGVVHSSNLCTEITLNNSREETAVCNLGSVNLVEHVTEKGLDEKKLARTVQTAMRMLDNVIDINFYPIPETKRANTTHRAVGLGFMGFQDALNILGLSYASHEAVEFADKSMEMISYYSILASSELAKERNPYPSYKGSKWERGLLPIDTIDLLEKERGEKVEMDRSTSLDWRKVRESIQKHGMRNSNCMAIAPTATIANITGVNPSNEPIYKNLYAKSNLSGEFTISNPYLVAKLKKLKMWDDEMIDDLKYFDGSVQEIERLPEELKKQFLTAFEIDPEWIIECGSRRQKWIDQAQSLNLYLAEPSGKKLHNMYMLSWRKGLKTNYYLRTTGATQIEKSTLDINKRGLQPRWMKNESPSARIQVQREETTPKEVPVCNLEEGCESCQ</sequence>
<dbReference type="GO" id="GO:0005524">
    <property type="term" value="F:ATP binding"/>
    <property type="evidence" value="ECO:0007669"/>
    <property type="project" value="UniProtKB-UniRule"/>
</dbReference>
<comment type="function">
    <text evidence="10 13">Provides the precursors necessary for DNA synthesis. Catalyzes the biosynthesis of deoxyribonucleotides from the corresponding ribonucleotides.</text>
</comment>
<evidence type="ECO:0000256" key="12">
    <source>
        <dbReference type="PROSITE-ProRule" id="PRU00492"/>
    </source>
</evidence>
<keyword evidence="4" id="KW-0677">Repeat</keyword>
<gene>
    <name evidence="15" type="primary">nrdA</name>
    <name evidence="15" type="ordered locus">SNE_A16560</name>
</gene>
<keyword evidence="16" id="KW-1185">Reference proteome</keyword>
<dbReference type="HOGENOM" id="CLU_000404_3_0_0"/>
<dbReference type="FunFam" id="3.20.70.20:FF:000009">
    <property type="entry name" value="Ribonucleoside-diphosphate reductase"/>
    <property type="match status" value="1"/>
</dbReference>
<dbReference type="Gene3D" id="3.20.70.20">
    <property type="match status" value="1"/>
</dbReference>
<dbReference type="PRINTS" id="PR01183">
    <property type="entry name" value="RIBORDTASEM1"/>
</dbReference>
<keyword evidence="8 13" id="KW-0215">Deoxyribonucleotide synthesis</keyword>
<dbReference type="eggNOG" id="COG0209">
    <property type="taxonomic scope" value="Bacteria"/>
</dbReference>
<dbReference type="Pfam" id="PF02867">
    <property type="entry name" value="Ribonuc_red_lgC"/>
    <property type="match status" value="1"/>
</dbReference>
<evidence type="ECO:0000256" key="6">
    <source>
        <dbReference type="ARBA" id="ARBA00022840"/>
    </source>
</evidence>
<keyword evidence="7 13" id="KW-0560">Oxidoreductase</keyword>
<dbReference type="AlphaFoldDB" id="F8L9J6"/>
<dbReference type="EC" id="1.17.4.1" evidence="13"/>
<dbReference type="RefSeq" id="WP_013943999.1">
    <property type="nucleotide sequence ID" value="NC_015713.1"/>
</dbReference>
<feature type="domain" description="ATP-cone" evidence="14">
    <location>
        <begin position="146"/>
        <end position="247"/>
    </location>
</feature>
<evidence type="ECO:0000256" key="8">
    <source>
        <dbReference type="ARBA" id="ARBA00023116"/>
    </source>
</evidence>
<evidence type="ECO:0000259" key="14">
    <source>
        <dbReference type="PROSITE" id="PS51161"/>
    </source>
</evidence>
<dbReference type="OrthoDB" id="9762933at2"/>
<evidence type="ECO:0000256" key="13">
    <source>
        <dbReference type="RuleBase" id="RU003410"/>
    </source>
</evidence>
<evidence type="ECO:0000256" key="7">
    <source>
        <dbReference type="ARBA" id="ARBA00023002"/>
    </source>
</evidence>
<accession>F8L9J6</accession>
<dbReference type="GO" id="GO:0009263">
    <property type="term" value="P:deoxyribonucleotide biosynthetic process"/>
    <property type="evidence" value="ECO:0007669"/>
    <property type="project" value="UniProtKB-KW"/>
</dbReference>
<dbReference type="SUPFAM" id="SSF48168">
    <property type="entry name" value="R1 subunit of ribonucleotide reductase, N-terminal domain"/>
    <property type="match status" value="1"/>
</dbReference>
<dbReference type="KEGG" id="sng:SNE_A16560"/>
<dbReference type="InterPro" id="IPR005144">
    <property type="entry name" value="ATP-cone_dom"/>
</dbReference>
<evidence type="ECO:0000256" key="5">
    <source>
        <dbReference type="ARBA" id="ARBA00022741"/>
    </source>
</evidence>
<dbReference type="STRING" id="331113.SNE_A16560"/>
<dbReference type="Pfam" id="PF03477">
    <property type="entry name" value="ATP-cone"/>
    <property type="match status" value="2"/>
</dbReference>
<dbReference type="InterPro" id="IPR000788">
    <property type="entry name" value="RNR_lg_C"/>
</dbReference>
<dbReference type="GO" id="GO:0005971">
    <property type="term" value="C:ribonucleoside-diphosphate reductase complex"/>
    <property type="evidence" value="ECO:0007669"/>
    <property type="project" value="TreeGrafter"/>
</dbReference>
<keyword evidence="9" id="KW-1015">Disulfide bond</keyword>
<dbReference type="InterPro" id="IPR013346">
    <property type="entry name" value="NrdE_NrdA_C"/>
</dbReference>
<evidence type="ECO:0000256" key="10">
    <source>
        <dbReference type="ARBA" id="ARBA00024942"/>
    </source>
</evidence>
<keyword evidence="3" id="KW-0021">Allosteric enzyme</keyword>
<dbReference type="Proteomes" id="UP000000496">
    <property type="component" value="Chromosome gsn.131"/>
</dbReference>
<dbReference type="PROSITE" id="PS51161">
    <property type="entry name" value="ATP_CONE"/>
    <property type="match status" value="3"/>
</dbReference>
<keyword evidence="6 12" id="KW-0067">ATP-binding</keyword>
<proteinExistence type="inferred from homology"/>
<dbReference type="CDD" id="cd01679">
    <property type="entry name" value="RNR_I"/>
    <property type="match status" value="1"/>
</dbReference>
<dbReference type="NCBIfam" id="NF009029">
    <property type="entry name" value="PRK12365.1"/>
    <property type="match status" value="1"/>
</dbReference>
<comment type="similarity">
    <text evidence="1 13">Belongs to the ribonucleoside diphosphate reductase large chain family.</text>
</comment>
<evidence type="ECO:0000256" key="4">
    <source>
        <dbReference type="ARBA" id="ARBA00022737"/>
    </source>
</evidence>
<keyword evidence="5 12" id="KW-0547">Nucleotide-binding</keyword>
<protein>
    <recommendedName>
        <fullName evidence="13">Ribonucleoside-diphosphate reductase</fullName>
        <ecNumber evidence="13">1.17.4.1</ecNumber>
    </recommendedName>
</protein>
<evidence type="ECO:0000313" key="16">
    <source>
        <dbReference type="Proteomes" id="UP000000496"/>
    </source>
</evidence>
<dbReference type="InterPro" id="IPR013509">
    <property type="entry name" value="RNR_lsu_N"/>
</dbReference>
<evidence type="ECO:0000256" key="3">
    <source>
        <dbReference type="ARBA" id="ARBA00022533"/>
    </source>
</evidence>
<dbReference type="PANTHER" id="PTHR11573:SF6">
    <property type="entry name" value="RIBONUCLEOSIDE-DIPHOSPHATE REDUCTASE LARGE SUBUNIT"/>
    <property type="match status" value="1"/>
</dbReference>
<dbReference type="InterPro" id="IPR008926">
    <property type="entry name" value="RNR_R1-su_N"/>
</dbReference>
<dbReference type="UniPathway" id="UPA00326"/>
<dbReference type="NCBIfam" id="NF005544">
    <property type="entry name" value="PRK07207.1"/>
    <property type="match status" value="1"/>
</dbReference>